<proteinExistence type="predicted"/>
<protein>
    <submittedName>
        <fullName evidence="2">Uncharacterized protein</fullName>
    </submittedName>
</protein>
<dbReference type="Proteomes" id="UP000694420">
    <property type="component" value="Unplaced"/>
</dbReference>
<organism evidence="2 3">
    <name type="scientific">Nothoprocta perdicaria</name>
    <name type="common">Chilean tinamou</name>
    <name type="synonym">Crypturus perdicarius</name>
    <dbReference type="NCBI Taxonomy" id="30464"/>
    <lineage>
        <taxon>Eukaryota</taxon>
        <taxon>Metazoa</taxon>
        <taxon>Chordata</taxon>
        <taxon>Craniata</taxon>
        <taxon>Vertebrata</taxon>
        <taxon>Euteleostomi</taxon>
        <taxon>Archelosauria</taxon>
        <taxon>Archosauria</taxon>
        <taxon>Dinosauria</taxon>
        <taxon>Saurischia</taxon>
        <taxon>Theropoda</taxon>
        <taxon>Coelurosauria</taxon>
        <taxon>Aves</taxon>
        <taxon>Palaeognathae</taxon>
        <taxon>Tinamiformes</taxon>
        <taxon>Tinamidae</taxon>
        <taxon>Nothoprocta</taxon>
    </lineage>
</organism>
<evidence type="ECO:0000256" key="1">
    <source>
        <dbReference type="SAM" id="MobiDB-lite"/>
    </source>
</evidence>
<reference evidence="2" key="2">
    <citation type="submission" date="2025-09" db="UniProtKB">
        <authorList>
            <consortium name="Ensembl"/>
        </authorList>
    </citation>
    <scope>IDENTIFICATION</scope>
</reference>
<evidence type="ECO:0000313" key="3">
    <source>
        <dbReference type="Proteomes" id="UP000694420"/>
    </source>
</evidence>
<accession>A0A8C6Z851</accession>
<dbReference type="AlphaFoldDB" id="A0A8C6Z851"/>
<feature type="region of interest" description="Disordered" evidence="1">
    <location>
        <begin position="58"/>
        <end position="131"/>
    </location>
</feature>
<keyword evidence="3" id="KW-1185">Reference proteome</keyword>
<dbReference type="Ensembl" id="ENSNPET00000008224.1">
    <property type="protein sequence ID" value="ENSNPEP00000008021.1"/>
    <property type="gene ID" value="ENSNPEG00000006022.1"/>
</dbReference>
<name>A0A8C6Z851_NOTPE</name>
<reference evidence="2" key="1">
    <citation type="submission" date="2025-08" db="UniProtKB">
        <authorList>
            <consortium name="Ensembl"/>
        </authorList>
    </citation>
    <scope>IDENTIFICATION</scope>
</reference>
<feature type="compositionally biased region" description="Low complexity" evidence="1">
    <location>
        <begin position="60"/>
        <end position="80"/>
    </location>
</feature>
<evidence type="ECO:0000313" key="2">
    <source>
        <dbReference type="Ensembl" id="ENSNPEP00000008021.1"/>
    </source>
</evidence>
<sequence length="152" mass="16471">MAWHCAWLSGWQRVRRAHQPLQDLVHGARRMGRQGAGTAHAPALSPRIRHRGCQWGASARGRPLGRPLGPLGRGRAVAGRVRARGRRAVAEPRGCPRSPTASPRASGRRRVPFSPRGRLGCGFTGPQRDAQVKGGVSRLSSVLLVLLPLLRI</sequence>